<dbReference type="GO" id="GO:0006606">
    <property type="term" value="P:protein import into nucleus"/>
    <property type="evidence" value="ECO:0007669"/>
    <property type="project" value="TreeGrafter"/>
</dbReference>
<comment type="subcellular location">
    <subcellularLocation>
        <location evidence="1">Nucleus</location>
    </subcellularLocation>
</comment>
<evidence type="ECO:0000256" key="2">
    <source>
        <dbReference type="ARBA" id="ARBA00007991"/>
    </source>
</evidence>
<dbReference type="InterPro" id="IPR051345">
    <property type="entry name" value="Importin_beta-like_NTR"/>
</dbReference>
<keyword evidence="4" id="KW-0539">Nucleus</keyword>
<dbReference type="AlphaFoldDB" id="A0A1Q3A5J1"/>
<sequence length="1072" mass="121761">MDIGQVVRLIEELYSPQPSQNVGSIQHELQVIQKSDHGILLANELLGNIAYSPNVKYFGALTLTVQLTTHVDSYEMLWKLFKANLLHLVKFCNQYVKDPSTCAPLLITIKKLMSNLSLIFTNINELGNAETTGNAVTHWNNPIDTLVLMLSHEEQFASENWQDTLQTDELIHRLINSPVPYNGLMQFIKTSELCNKLVLMFTEIIVEDLTKLQSRKGSMSKTYEVVHEHLYISTMALINANLSEWQVSEDILYNCIGAWINYISMARNVSPHGRMDLSEMFDNMINRMCQSSEATDDFYQAEKILSILANVFANDPIIMGHPQREQLEVIFLGVSRTGNADSSKNEWMLQYMNHLVTNEMTDDLKELAVCVVDFLQVNTLDMCNKLFTVISSSQVNGENLQQYVKVLLQLTNFPLVPVLQEFFSVRMVDFWLDLADCYSNTITETYTEQAPQLATEIFQQVVNIYLPKISLLNKQKAMEAESDDTATHEFDDFRSAIADLMESLWSILGNDKLTNILITGVGENTLSAGGAGNVDIFEIEAMSFLLNTLLTDMNLSESPWICDILDSCEFFIRNILMLFQVGCESPADSVVARTLKLDFVRTGSSLIGTMAGYFQQSPSQLSTCVDALFQGLEKCTVSASPADSQLNDKMEVMIIKTISILCDTCRHELSSYLMQFINVFNTIMRPESNVSTFTREKLTRSMGFIIESQVENGPEKQANCMLEVLNTIENYIQQALSIPEPPSEQQRSYLHCMLSCISELGTAMIHSSDVENEAFVQRIAEFQNYWQSDPLQISYKVLNLLQLVLSNPAYAKDMAFVEVSCLILGKALGLPNEDPHFLKYSMSDIMEFLLKHISTTEVALALPYYVYLLEKLIKHYKDQLSSQDFDFLFENFFFKYYQSAILHDPDLLQTTINFVNSVLDSKPGLVVHGTYWTSFLLPEFVKYLSAKERFTIVAVTKFWCKVINNKKYTREDIELTHHQFVSMGQDIVYQAMFGLFHSQRSDLNSYTDLLRTIMAKLPLQTPKWLVTALPAISNNNAAHEKFVSKLSVTRGSRAANNVILEWWLSCNALPSL</sequence>
<evidence type="ECO:0000313" key="6">
    <source>
        <dbReference type="Proteomes" id="UP000187013"/>
    </source>
</evidence>
<dbReference type="InterPro" id="IPR016024">
    <property type="entry name" value="ARM-type_fold"/>
</dbReference>
<comment type="caution">
    <text evidence="5">The sequence shown here is derived from an EMBL/GenBank/DDBJ whole genome shotgun (WGS) entry which is preliminary data.</text>
</comment>
<dbReference type="Proteomes" id="UP000187013">
    <property type="component" value="Unassembled WGS sequence"/>
</dbReference>
<evidence type="ECO:0000313" key="5">
    <source>
        <dbReference type="EMBL" id="GAV50994.1"/>
    </source>
</evidence>
<dbReference type="GO" id="GO:0005737">
    <property type="term" value="C:cytoplasm"/>
    <property type="evidence" value="ECO:0007669"/>
    <property type="project" value="TreeGrafter"/>
</dbReference>
<reference evidence="5 6" key="1">
    <citation type="submission" date="2016-08" db="EMBL/GenBank/DDBJ databases">
        <title>Draft genome sequence of allopolyploid Zygosaccharomyces rouxii.</title>
        <authorList>
            <person name="Watanabe J."/>
            <person name="Uehara K."/>
            <person name="Mogi Y."/>
            <person name="Tsukioka Y."/>
        </authorList>
    </citation>
    <scope>NUCLEOTIDE SEQUENCE [LARGE SCALE GENOMIC DNA]</scope>
    <source>
        <strain evidence="5 6">NBRC 110957</strain>
    </source>
</reference>
<organism evidence="5 6">
    <name type="scientific">Zygosaccharomyces rouxii</name>
    <dbReference type="NCBI Taxonomy" id="4956"/>
    <lineage>
        <taxon>Eukaryota</taxon>
        <taxon>Fungi</taxon>
        <taxon>Dikarya</taxon>
        <taxon>Ascomycota</taxon>
        <taxon>Saccharomycotina</taxon>
        <taxon>Saccharomycetes</taxon>
        <taxon>Saccharomycetales</taxon>
        <taxon>Saccharomycetaceae</taxon>
        <taxon>Zygosaccharomyces</taxon>
    </lineage>
</organism>
<dbReference type="GO" id="GO:0005634">
    <property type="term" value="C:nucleus"/>
    <property type="evidence" value="ECO:0007669"/>
    <property type="project" value="UniProtKB-SubCell"/>
</dbReference>
<evidence type="ECO:0000256" key="1">
    <source>
        <dbReference type="ARBA" id="ARBA00004123"/>
    </source>
</evidence>
<dbReference type="EMBL" id="BDGX01000030">
    <property type="protein sequence ID" value="GAV50994.1"/>
    <property type="molecule type" value="Genomic_DNA"/>
</dbReference>
<evidence type="ECO:0000256" key="4">
    <source>
        <dbReference type="ARBA" id="ARBA00023242"/>
    </source>
</evidence>
<evidence type="ECO:0000256" key="3">
    <source>
        <dbReference type="ARBA" id="ARBA00022448"/>
    </source>
</evidence>
<evidence type="ECO:0008006" key="7">
    <source>
        <dbReference type="Google" id="ProtNLM"/>
    </source>
</evidence>
<gene>
    <name evidence="5" type="ORF">ZYGR_0AD01770</name>
</gene>
<dbReference type="PANTHER" id="PTHR12363">
    <property type="entry name" value="TRANSPORTIN 3 AND IMPORTIN 13"/>
    <property type="match status" value="1"/>
</dbReference>
<name>A0A1Q3A5J1_ZYGRO</name>
<comment type="similarity">
    <text evidence="2">Belongs to the importin beta family.</text>
</comment>
<dbReference type="eggNOG" id="KOG2022">
    <property type="taxonomic scope" value="Eukaryota"/>
</dbReference>
<proteinExistence type="inferred from homology"/>
<dbReference type="SUPFAM" id="SSF48371">
    <property type="entry name" value="ARM repeat"/>
    <property type="match status" value="2"/>
</dbReference>
<accession>A0A1Q3A5J1</accession>
<protein>
    <recommendedName>
        <fullName evidence="7">Importin N-terminal domain-containing protein</fullName>
    </recommendedName>
</protein>
<dbReference type="InterPro" id="IPR011989">
    <property type="entry name" value="ARM-like"/>
</dbReference>
<dbReference type="Gene3D" id="1.25.10.10">
    <property type="entry name" value="Leucine-rich Repeat Variant"/>
    <property type="match status" value="1"/>
</dbReference>
<keyword evidence="3" id="KW-0813">Transport</keyword>
<dbReference type="PANTHER" id="PTHR12363:SF33">
    <property type="entry name" value="IMPORTIN-13"/>
    <property type="match status" value="1"/>
</dbReference>
<dbReference type="OrthoDB" id="2016913at2759"/>